<name>A0A2Y9KJT6_ENHLU</name>
<evidence type="ECO:0000313" key="2">
    <source>
        <dbReference type="RefSeq" id="XP_022373353.1"/>
    </source>
</evidence>
<evidence type="ECO:0000313" key="3">
    <source>
        <dbReference type="RefSeq" id="XP_022373356.1"/>
    </source>
</evidence>
<protein>
    <submittedName>
        <fullName evidence="2 3">Ran-binding protein 6 isoform X3</fullName>
    </submittedName>
</protein>
<dbReference type="RefSeq" id="XP_022373356.1">
    <property type="nucleotide sequence ID" value="XM_022517648.1"/>
</dbReference>
<proteinExistence type="predicted"/>
<reference evidence="2 3" key="1">
    <citation type="submission" date="2025-04" db="UniProtKB">
        <authorList>
            <consortium name="RefSeq"/>
        </authorList>
    </citation>
    <scope>IDENTIFICATION</scope>
    <source>
        <tissue evidence="2 3">Blood</tissue>
    </source>
</reference>
<dbReference type="Proteomes" id="UP000248482">
    <property type="component" value="Unplaced"/>
</dbReference>
<keyword evidence="1" id="KW-1185">Reference proteome</keyword>
<accession>A0A2Y9KJT6</accession>
<gene>
    <name evidence="2" type="primary">LOC111156634</name>
    <name evidence="3" type="synonym">LOC111156635</name>
</gene>
<dbReference type="AlphaFoldDB" id="A0A2Y9KJT6"/>
<sequence>MAAAGAAGLPATVSGKQEFYQLLKNLINPSCMVRRQAEEVYENIPGSSPKSEGCSLYYAWTDGYRFCT</sequence>
<dbReference type="GeneID" id="111156634"/>
<dbReference type="RefSeq" id="XP_022373353.1">
    <property type="nucleotide sequence ID" value="XM_022517645.1"/>
</dbReference>
<evidence type="ECO:0000313" key="1">
    <source>
        <dbReference type="Proteomes" id="UP000248482"/>
    </source>
</evidence>
<organism evidence="1 2">
    <name type="scientific">Enhydra lutris kenyoni</name>
    <name type="common">northern sea otter</name>
    <dbReference type="NCBI Taxonomy" id="391180"/>
    <lineage>
        <taxon>Eukaryota</taxon>
        <taxon>Metazoa</taxon>
        <taxon>Chordata</taxon>
        <taxon>Craniata</taxon>
        <taxon>Vertebrata</taxon>
        <taxon>Euteleostomi</taxon>
        <taxon>Mammalia</taxon>
        <taxon>Eutheria</taxon>
        <taxon>Laurasiatheria</taxon>
        <taxon>Carnivora</taxon>
        <taxon>Caniformia</taxon>
        <taxon>Musteloidea</taxon>
        <taxon>Mustelidae</taxon>
        <taxon>Lutrinae</taxon>
        <taxon>Enhydra</taxon>
    </lineage>
</organism>